<sequence length="380" mass="41977">MLEAEVDAGNIPGAVALVAKDGKIVLHEAFGMADNATGASMKKNTIFRIASQTKAITSTAVMMLWEEGKFRLDDPISKYIPAFENPQVLSTFNYADTTYTAVPATSEITIRHLLTHTSGLGYGVIDRDQRMKMIYQKAGVTDLFTTKSITIGESVNKLAKLPLHFNPGEQYSYSEGLDVLGYFVEVISGQPFDEYLKEHIFDPLEMDDTWFYLPESKADRLVTVQQKVEGEWRQFPVTFYDPDYPKKGAKTFFSGGAGLSSTAKDYATFLQMYLNGGELNGVRLLSRTTVRSILGNQTGELFGGENQYYGLAFGVVTAEGEAHGGIGSEGTFDWGGYFNTQYFADPKEQVIGVLMKQTQGPIDDKTGWKFRQMVGAAIDD</sequence>
<comment type="caution">
    <text evidence="2">The sequence shown here is derived from an EMBL/GenBank/DDBJ whole genome shotgun (WGS) entry which is preliminary data.</text>
</comment>
<reference evidence="3" key="1">
    <citation type="journal article" date="2019" name="Int. J. Syst. Evol. Microbiol.">
        <title>The Global Catalogue of Microorganisms (GCM) 10K type strain sequencing project: providing services to taxonomists for standard genome sequencing and annotation.</title>
        <authorList>
            <consortium name="The Broad Institute Genomics Platform"/>
            <consortium name="The Broad Institute Genome Sequencing Center for Infectious Disease"/>
            <person name="Wu L."/>
            <person name="Ma J."/>
        </authorList>
    </citation>
    <scope>NUCLEOTIDE SEQUENCE [LARGE SCALE GENOMIC DNA]</scope>
    <source>
        <strain evidence="3">CGMCC 1.15407</strain>
    </source>
</reference>
<dbReference type="InterPro" id="IPR012338">
    <property type="entry name" value="Beta-lactam/transpept-like"/>
</dbReference>
<organism evidence="2 3">
    <name type="scientific">Echinicola rosea</name>
    <dbReference type="NCBI Taxonomy" id="1807691"/>
    <lineage>
        <taxon>Bacteria</taxon>
        <taxon>Pseudomonadati</taxon>
        <taxon>Bacteroidota</taxon>
        <taxon>Cytophagia</taxon>
        <taxon>Cytophagales</taxon>
        <taxon>Cyclobacteriaceae</taxon>
        <taxon>Echinicola</taxon>
    </lineage>
</organism>
<gene>
    <name evidence="2" type="ORF">GCM10011339_01000</name>
</gene>
<evidence type="ECO:0000259" key="1">
    <source>
        <dbReference type="Pfam" id="PF00144"/>
    </source>
</evidence>
<keyword evidence="2" id="KW-0378">Hydrolase</keyword>
<dbReference type="SUPFAM" id="SSF56601">
    <property type="entry name" value="beta-lactamase/transpeptidase-like"/>
    <property type="match status" value="1"/>
</dbReference>
<proteinExistence type="predicted"/>
<dbReference type="PANTHER" id="PTHR43283">
    <property type="entry name" value="BETA-LACTAMASE-RELATED"/>
    <property type="match status" value="1"/>
</dbReference>
<dbReference type="Gene3D" id="3.40.710.10">
    <property type="entry name" value="DD-peptidase/beta-lactamase superfamily"/>
    <property type="match status" value="1"/>
</dbReference>
<feature type="domain" description="Beta-lactamase-related" evidence="1">
    <location>
        <begin position="3"/>
        <end position="366"/>
    </location>
</feature>
<dbReference type="InterPro" id="IPR050789">
    <property type="entry name" value="Diverse_Enzym_Activities"/>
</dbReference>
<dbReference type="InterPro" id="IPR001466">
    <property type="entry name" value="Beta-lactam-related"/>
</dbReference>
<evidence type="ECO:0000313" key="3">
    <source>
        <dbReference type="Proteomes" id="UP000647339"/>
    </source>
</evidence>
<dbReference type="Pfam" id="PF00144">
    <property type="entry name" value="Beta-lactamase"/>
    <property type="match status" value="1"/>
</dbReference>
<accession>A0ABQ1UHN0</accession>
<name>A0ABQ1UHN0_9BACT</name>
<keyword evidence="3" id="KW-1185">Reference proteome</keyword>
<dbReference type="GO" id="GO:0016787">
    <property type="term" value="F:hydrolase activity"/>
    <property type="evidence" value="ECO:0007669"/>
    <property type="project" value="UniProtKB-KW"/>
</dbReference>
<protein>
    <submittedName>
        <fullName evidence="2">Serine hydrolase</fullName>
    </submittedName>
</protein>
<dbReference type="EMBL" id="BMIU01000001">
    <property type="protein sequence ID" value="GGF16892.1"/>
    <property type="molecule type" value="Genomic_DNA"/>
</dbReference>
<dbReference type="Proteomes" id="UP000647339">
    <property type="component" value="Unassembled WGS sequence"/>
</dbReference>
<dbReference type="PANTHER" id="PTHR43283:SF3">
    <property type="entry name" value="BETA-LACTAMASE FAMILY PROTEIN (AFU_ORTHOLOGUE AFUA_5G07500)"/>
    <property type="match status" value="1"/>
</dbReference>
<evidence type="ECO:0000313" key="2">
    <source>
        <dbReference type="EMBL" id="GGF16892.1"/>
    </source>
</evidence>